<feature type="compositionally biased region" description="Gly residues" evidence="1">
    <location>
        <begin position="687"/>
        <end position="696"/>
    </location>
</feature>
<feature type="region of interest" description="Disordered" evidence="1">
    <location>
        <begin position="668"/>
        <end position="731"/>
    </location>
</feature>
<dbReference type="InterPro" id="IPR056909">
    <property type="entry name" value="SU10_portal"/>
</dbReference>
<dbReference type="Proteomes" id="UP000183529">
    <property type="component" value="Unassembled WGS sequence"/>
</dbReference>
<name>A0AAQ1JW10_9BURK</name>
<evidence type="ECO:0000313" key="2">
    <source>
        <dbReference type="EMBL" id="SEK02638.1"/>
    </source>
</evidence>
<evidence type="ECO:0000313" key="3">
    <source>
        <dbReference type="Proteomes" id="UP000183529"/>
    </source>
</evidence>
<accession>A0AAQ1JW10</accession>
<dbReference type="RefSeq" id="WP_074985416.1">
    <property type="nucleotide sequence ID" value="NZ_CADFGN010000001.1"/>
</dbReference>
<feature type="compositionally biased region" description="Low complexity" evidence="1">
    <location>
        <begin position="668"/>
        <end position="685"/>
    </location>
</feature>
<evidence type="ECO:0000256" key="1">
    <source>
        <dbReference type="SAM" id="MobiDB-lite"/>
    </source>
</evidence>
<reference evidence="2 3" key="1">
    <citation type="submission" date="2016-10" db="EMBL/GenBank/DDBJ databases">
        <authorList>
            <person name="Varghese N."/>
            <person name="Submissions S."/>
        </authorList>
    </citation>
    <scope>NUCLEOTIDE SEQUENCE [LARGE SCALE GENOMIC DNA]</scope>
    <source>
        <strain evidence="2 3">LMG 22274</strain>
    </source>
</reference>
<feature type="region of interest" description="Disordered" evidence="1">
    <location>
        <begin position="1"/>
        <end position="24"/>
    </location>
</feature>
<dbReference type="EMBL" id="FNZM01000013">
    <property type="protein sequence ID" value="SEK02638.1"/>
    <property type="molecule type" value="Genomic_DNA"/>
</dbReference>
<dbReference type="Pfam" id="PF23899">
    <property type="entry name" value="SU10_portal"/>
    <property type="match status" value="1"/>
</dbReference>
<proteinExistence type="predicted"/>
<protein>
    <recommendedName>
        <fullName evidence="4">Portal protein</fullName>
    </recommendedName>
</protein>
<organism evidence="2 3">
    <name type="scientific">Paraburkholderia tropica</name>
    <dbReference type="NCBI Taxonomy" id="92647"/>
    <lineage>
        <taxon>Bacteria</taxon>
        <taxon>Pseudomonadati</taxon>
        <taxon>Pseudomonadota</taxon>
        <taxon>Betaproteobacteria</taxon>
        <taxon>Burkholderiales</taxon>
        <taxon>Burkholderiaceae</taxon>
        <taxon>Paraburkholderia</taxon>
    </lineage>
</organism>
<sequence length="731" mass="81653">MARAKKEKKEDRKPAVETLDARAIDAERTGEEIENWAEKPDSDAFTDAAKLYPKLAKCYENKQEQMDRCEEYWSIFNAQPDENQQYSGNSQCYIPAVRNAIKARVKRTIAQLFPVNHKHVGATGPDGNIPFQQISLLEHYIRSAGVKEAVRADLIAGDVTGQWNLYIDWSKTQRRVRELIKKPPILEDAELGGEVEDVAAAEEDWDWEPEEKDVTTEGPDVVPFATEDLAVYPPTCSSVEKATATCIRLRLDIDAVQQFIDEGVFVGHDAKDLVETLAKPSGGREKYVPPKRRTGDAGIRTEGTYKYALIYEAHTNLDLGNGKEPCFVYYAGENVILGIIRNPFWSGKRPIISAPIERITGSFFGVSNIEPVKFLQWNLNDYWNMGQDSAQYSLLPITMVDPLSSPNYQSMVVGLAAVWLTDPNKTKFANFPAIYKDAIPLCENLKQQINESMDVNDAMMGKAPAGRKSQAQMAAMAQAQESNIIDNAKRYEEVVLNPLLEWMFELDRQFRTEELTVEVLGEVGARANLQVIPVQAFGERYFFRWCGTSYQQNMQRMQQMIAWMNVLRGIPPQQLDGRRLNIGPILEYGTEQIFGPEVAPRILIDERNMFHLDPEDENLMMHNGLQAEVHQADDDRAHLASHLRAAQLTGDQAGLFRAHIQQHQQAMKAKLQAQMAPKQPQQPGLPGVPGGAGSGVAGTPRPGAQPGMPRPQGPAGMIHPDQMASPTAGAR</sequence>
<comment type="caution">
    <text evidence="2">The sequence shown here is derived from an EMBL/GenBank/DDBJ whole genome shotgun (WGS) entry which is preliminary data.</text>
</comment>
<feature type="compositionally biased region" description="Basic and acidic residues" evidence="1">
    <location>
        <begin position="7"/>
        <end position="24"/>
    </location>
</feature>
<evidence type="ECO:0008006" key="4">
    <source>
        <dbReference type="Google" id="ProtNLM"/>
    </source>
</evidence>
<gene>
    <name evidence="2" type="ORF">SAMN05216550_113195</name>
</gene>
<dbReference type="AlphaFoldDB" id="A0AAQ1JW10"/>